<dbReference type="EMBL" id="CP129113">
    <property type="protein sequence ID" value="WLV24220.1"/>
    <property type="molecule type" value="Genomic_DNA"/>
</dbReference>
<dbReference type="PANTHER" id="PTHR35529">
    <property type="entry name" value="MANGANESE EFFLUX PUMP MNTP-RELATED"/>
    <property type="match status" value="1"/>
</dbReference>
<evidence type="ECO:0000256" key="4">
    <source>
        <dbReference type="ARBA" id="ARBA00022989"/>
    </source>
</evidence>
<feature type="transmembrane region" description="Helical" evidence="8">
    <location>
        <begin position="72"/>
        <end position="93"/>
    </location>
</feature>
<reference evidence="9" key="1">
    <citation type="submission" date="2023-06" db="EMBL/GenBank/DDBJ databases">
        <title>A Treasure from Seagulls: Isolation and Description of Aciduricobacillus qingdaonensis gen. nov., sp. nov., a Rare Obligately Uric Acid-utilizing Member in the Family Bacillaceae.</title>
        <authorList>
            <person name="Liu W."/>
            <person name="Wang B."/>
        </authorList>
    </citation>
    <scope>NUCLEOTIDE SEQUENCE</scope>
    <source>
        <strain evidence="9">44XB</strain>
    </source>
</reference>
<evidence type="ECO:0000256" key="3">
    <source>
        <dbReference type="ARBA" id="ARBA00022692"/>
    </source>
</evidence>
<feature type="transmembrane region" description="Helical" evidence="8">
    <location>
        <begin position="42"/>
        <end position="66"/>
    </location>
</feature>
<keyword evidence="6 8" id="KW-0472">Membrane</keyword>
<name>A0ABY9KU45_9BACI</name>
<keyword evidence="10" id="KW-1185">Reference proteome</keyword>
<comment type="subcellular location">
    <subcellularLocation>
        <location evidence="8">Cell membrane</location>
        <topology evidence="8">Multi-pass membrane protein</topology>
    </subcellularLocation>
</comment>
<evidence type="ECO:0000256" key="7">
    <source>
        <dbReference type="ARBA" id="ARBA00023211"/>
    </source>
</evidence>
<protein>
    <recommendedName>
        <fullName evidence="8">Putative manganese efflux pump MntP</fullName>
    </recommendedName>
</protein>
<feature type="transmembrane region" description="Helical" evidence="8">
    <location>
        <begin position="105"/>
        <end position="128"/>
    </location>
</feature>
<accession>A0ABY9KU45</accession>
<dbReference type="PANTHER" id="PTHR35529:SF1">
    <property type="entry name" value="MANGANESE EFFLUX PUMP MNTP-RELATED"/>
    <property type="match status" value="1"/>
</dbReference>
<gene>
    <name evidence="8" type="primary">mntP</name>
    <name evidence="9" type="ORF">QR721_11320</name>
</gene>
<dbReference type="HAMAP" id="MF_01521">
    <property type="entry name" value="MntP_pump"/>
    <property type="match status" value="1"/>
</dbReference>
<feature type="transmembrane region" description="Helical" evidence="8">
    <location>
        <begin position="12"/>
        <end position="30"/>
    </location>
</feature>
<evidence type="ECO:0000313" key="10">
    <source>
        <dbReference type="Proteomes" id="UP001180087"/>
    </source>
</evidence>
<keyword evidence="5 8" id="KW-0406">Ion transport</keyword>
<evidence type="ECO:0000256" key="6">
    <source>
        <dbReference type="ARBA" id="ARBA00023136"/>
    </source>
</evidence>
<keyword evidence="7 8" id="KW-0464">Manganese</keyword>
<evidence type="ECO:0000256" key="8">
    <source>
        <dbReference type="HAMAP-Rule" id="MF_01521"/>
    </source>
</evidence>
<comment type="function">
    <text evidence="8">Probably functions as a manganese efflux pump.</text>
</comment>
<evidence type="ECO:0000256" key="5">
    <source>
        <dbReference type="ARBA" id="ARBA00023065"/>
    </source>
</evidence>
<feature type="transmembrane region" description="Helical" evidence="8">
    <location>
        <begin position="134"/>
        <end position="153"/>
    </location>
</feature>
<dbReference type="RefSeq" id="WP_348027021.1">
    <property type="nucleotide sequence ID" value="NZ_CP129113.1"/>
</dbReference>
<dbReference type="InterPro" id="IPR022929">
    <property type="entry name" value="Put_MntP"/>
</dbReference>
<dbReference type="Pfam" id="PF02659">
    <property type="entry name" value="Mntp"/>
    <property type="match status" value="1"/>
</dbReference>
<keyword evidence="1 8" id="KW-0813">Transport</keyword>
<feature type="transmembrane region" description="Helical" evidence="8">
    <location>
        <begin position="165"/>
        <end position="183"/>
    </location>
</feature>
<keyword evidence="3 8" id="KW-0812">Transmembrane</keyword>
<keyword evidence="4 8" id="KW-1133">Transmembrane helix</keyword>
<evidence type="ECO:0000313" key="9">
    <source>
        <dbReference type="EMBL" id="WLV24220.1"/>
    </source>
</evidence>
<sequence length="184" mass="19807">MDSNDLREMVSLLLLAGALGMDAFSVSLGLGMQKLRLKRIAIIGFVIGLFHMAMPYIGILLGQVISGRFGEWAELLGGLLLLGIGAQMFFSAFREQEEMLFQPAGFGLLLFAFTVSIDSFSAGLSLGLSQSKTLFVIAAFGVMSILLTWLGLLIGRKVRGFFGRYSELLGGSILAGFGLFTMFG</sequence>
<evidence type="ECO:0000256" key="1">
    <source>
        <dbReference type="ARBA" id="ARBA00022448"/>
    </source>
</evidence>
<proteinExistence type="inferred from homology"/>
<organism evidence="9 10">
    <name type="scientific">Aciduricibacillus chroicocephali</name>
    <dbReference type="NCBI Taxonomy" id="3054939"/>
    <lineage>
        <taxon>Bacteria</taxon>
        <taxon>Bacillati</taxon>
        <taxon>Bacillota</taxon>
        <taxon>Bacilli</taxon>
        <taxon>Bacillales</taxon>
        <taxon>Bacillaceae</taxon>
        <taxon>Aciduricibacillus</taxon>
    </lineage>
</organism>
<comment type="similarity">
    <text evidence="8">Belongs to the MntP (TC 9.B.29) family.</text>
</comment>
<keyword evidence="2 8" id="KW-1003">Cell membrane</keyword>
<dbReference type="InterPro" id="IPR003810">
    <property type="entry name" value="Mntp/YtaF"/>
</dbReference>
<dbReference type="Proteomes" id="UP001180087">
    <property type="component" value="Chromosome"/>
</dbReference>
<evidence type="ECO:0000256" key="2">
    <source>
        <dbReference type="ARBA" id="ARBA00022475"/>
    </source>
</evidence>